<proteinExistence type="predicted"/>
<dbReference type="EMBL" id="GL883029">
    <property type="protein sequence ID" value="EGG13295.1"/>
    <property type="molecule type" value="Genomic_DNA"/>
</dbReference>
<sequence length="291" mass="31792">MQNNKPSTFKYSKDSSSSSGSGGHKPTYYKKKPTTSSAHSESSPWDSSPIDANGYLLYNQDFTHFVVHCLKKKNSYDVYVGRKNPLIESTVSIKWGNPFKVGKDGNRNECMKQYRDWIFHKDQNDLFLQAKRELKGKILACWCSPLNCHAMVLAEIANSSVSNQGYDPTQKASSSSLAPTTTTTTTTTTTSAIAPVGVTQPTTMEKDFPPSLTSTSSTSSTSVATTTTKPSSSSVSWANQVSHSSAPPPPTIKQQQPTAGFNKPKAPPSLDSELDFPSLWNNNNTKMSKKK</sequence>
<dbReference type="OrthoDB" id="272703at2759"/>
<dbReference type="GeneID" id="14866152"/>
<dbReference type="RefSeq" id="XP_004349994.1">
    <property type="nucleotide sequence ID" value="XM_004349944.1"/>
</dbReference>
<dbReference type="AlphaFoldDB" id="F4QEN4"/>
<feature type="domain" description="DUF4326" evidence="2">
    <location>
        <begin position="72"/>
        <end position="155"/>
    </location>
</feature>
<dbReference type="Pfam" id="PF14216">
    <property type="entry name" value="DUF4326"/>
    <property type="match status" value="1"/>
</dbReference>
<feature type="compositionally biased region" description="Low complexity" evidence="1">
    <location>
        <begin position="180"/>
        <end position="190"/>
    </location>
</feature>
<reference evidence="4" key="1">
    <citation type="journal article" date="2011" name="Genome Res.">
        <title>Phylogeny-wide analysis of social amoeba genomes highlights ancient origins for complex intercellular communication.</title>
        <authorList>
            <person name="Heidel A.J."/>
            <person name="Lawal H.M."/>
            <person name="Felder M."/>
            <person name="Schilde C."/>
            <person name="Helps N.R."/>
            <person name="Tunggal B."/>
            <person name="Rivero F."/>
            <person name="John U."/>
            <person name="Schleicher M."/>
            <person name="Eichinger L."/>
            <person name="Platzer M."/>
            <person name="Noegel A.A."/>
            <person name="Schaap P."/>
            <person name="Gloeckner G."/>
        </authorList>
    </citation>
    <scope>NUCLEOTIDE SEQUENCE [LARGE SCALE GENOMIC DNA]</scope>
    <source>
        <strain evidence="4">SH3</strain>
    </source>
</reference>
<feature type="compositionally biased region" description="Polar residues" evidence="1">
    <location>
        <begin position="279"/>
        <end position="291"/>
    </location>
</feature>
<keyword evidence="4" id="KW-1185">Reference proteome</keyword>
<evidence type="ECO:0000256" key="1">
    <source>
        <dbReference type="SAM" id="MobiDB-lite"/>
    </source>
</evidence>
<protein>
    <recommendedName>
        <fullName evidence="2">DUF4326 domain-containing protein</fullName>
    </recommendedName>
</protein>
<evidence type="ECO:0000259" key="2">
    <source>
        <dbReference type="Pfam" id="PF14216"/>
    </source>
</evidence>
<dbReference type="InterPro" id="IPR025475">
    <property type="entry name" value="DUF4326"/>
</dbReference>
<feature type="compositionally biased region" description="Polar residues" evidence="1">
    <location>
        <begin position="163"/>
        <end position="179"/>
    </location>
</feature>
<feature type="region of interest" description="Disordered" evidence="1">
    <location>
        <begin position="163"/>
        <end position="291"/>
    </location>
</feature>
<dbReference type="Proteomes" id="UP000007797">
    <property type="component" value="Unassembled WGS sequence"/>
</dbReference>
<feature type="compositionally biased region" description="Low complexity" evidence="1">
    <location>
        <begin position="211"/>
        <end position="245"/>
    </location>
</feature>
<dbReference type="KEGG" id="dfa:DFA_11056"/>
<feature type="compositionally biased region" description="Polar residues" evidence="1">
    <location>
        <begin position="36"/>
        <end position="46"/>
    </location>
</feature>
<evidence type="ECO:0000313" key="4">
    <source>
        <dbReference type="Proteomes" id="UP000007797"/>
    </source>
</evidence>
<feature type="region of interest" description="Disordered" evidence="1">
    <location>
        <begin position="1"/>
        <end position="46"/>
    </location>
</feature>
<name>F4QEN4_CACFS</name>
<organism evidence="3 4">
    <name type="scientific">Cavenderia fasciculata</name>
    <name type="common">Slime mold</name>
    <name type="synonym">Dictyostelium fasciculatum</name>
    <dbReference type="NCBI Taxonomy" id="261658"/>
    <lineage>
        <taxon>Eukaryota</taxon>
        <taxon>Amoebozoa</taxon>
        <taxon>Evosea</taxon>
        <taxon>Eumycetozoa</taxon>
        <taxon>Dictyostelia</taxon>
        <taxon>Acytosteliales</taxon>
        <taxon>Cavenderiaceae</taxon>
        <taxon>Cavenderia</taxon>
    </lineage>
</organism>
<accession>F4QEN4</accession>
<feature type="compositionally biased region" description="Polar residues" evidence="1">
    <location>
        <begin position="1"/>
        <end position="10"/>
    </location>
</feature>
<gene>
    <name evidence="3" type="ORF">DFA_11056</name>
</gene>
<evidence type="ECO:0000313" key="3">
    <source>
        <dbReference type="EMBL" id="EGG13295.1"/>
    </source>
</evidence>